<dbReference type="RefSeq" id="WP_105359895.1">
    <property type="nucleotide sequence ID" value="NZ_PUIB01000028.1"/>
</dbReference>
<proteinExistence type="predicted"/>
<sequence>MNKSRIPLFGIEIDALRMSEAVSQLNTWLHNDRPQATRFVVTPNVDHTVLLQTSGPLRDAYKDADLVLADGWPVVLASRLLGKSLPERVTGSDLIPALFAASENTPPLKAFLLGAAPGVAQRAAINIHQKYPNVEVLSTYSPPLGFENDPAENNNILARIAEVQPDLLVIGLGAPKQEAWIHKYRDQVAAKVAICAGATIDFLAGEKKRAPEWLQHTGLEWAYRIGTDPKRLAARYVKDAVVFPQLFFQELVRPLLHRPGFSK</sequence>
<dbReference type="CDD" id="cd06533">
    <property type="entry name" value="Glyco_transf_WecG_TagA"/>
    <property type="match status" value="1"/>
</dbReference>
<keyword evidence="2 3" id="KW-0808">Transferase</keyword>
<reference evidence="3 4" key="1">
    <citation type="submission" date="2018-02" db="EMBL/GenBank/DDBJ databases">
        <title>Comparative genomes isolates from brazilian mangrove.</title>
        <authorList>
            <person name="Araujo J.E."/>
            <person name="Taketani R.G."/>
            <person name="Silva M.C.P."/>
            <person name="Loureco M.V."/>
            <person name="Andreote F.D."/>
        </authorList>
    </citation>
    <scope>NUCLEOTIDE SEQUENCE [LARGE SCALE GENOMIC DNA]</scope>
    <source>
        <strain evidence="3 4">NAP PRIS-MGV</strain>
    </source>
</reference>
<name>A0A2S8F523_9BACT</name>
<dbReference type="InterPro" id="IPR004629">
    <property type="entry name" value="WecG_TagA_CpsF"/>
</dbReference>
<evidence type="ECO:0000256" key="2">
    <source>
        <dbReference type="ARBA" id="ARBA00022679"/>
    </source>
</evidence>
<evidence type="ECO:0000313" key="4">
    <source>
        <dbReference type="Proteomes" id="UP000239388"/>
    </source>
</evidence>
<dbReference type="EMBL" id="PUIB01000028">
    <property type="protein sequence ID" value="PQO27230.1"/>
    <property type="molecule type" value="Genomic_DNA"/>
</dbReference>
<dbReference type="Proteomes" id="UP000239388">
    <property type="component" value="Unassembled WGS sequence"/>
</dbReference>
<dbReference type="NCBIfam" id="TIGR00696">
    <property type="entry name" value="wecG_tagA_cpsF"/>
    <property type="match status" value="1"/>
</dbReference>
<dbReference type="AlphaFoldDB" id="A0A2S8F523"/>
<protein>
    <submittedName>
        <fullName evidence="3">Glycosyltransferase</fullName>
    </submittedName>
</protein>
<keyword evidence="1" id="KW-0328">Glycosyltransferase</keyword>
<evidence type="ECO:0000256" key="1">
    <source>
        <dbReference type="ARBA" id="ARBA00022676"/>
    </source>
</evidence>
<evidence type="ECO:0000313" key="3">
    <source>
        <dbReference type="EMBL" id="PQO27230.1"/>
    </source>
</evidence>
<gene>
    <name evidence="3" type="ORF">C5Y98_28750</name>
</gene>
<accession>A0A2S8F523</accession>
<comment type="caution">
    <text evidence="3">The sequence shown here is derived from an EMBL/GenBank/DDBJ whole genome shotgun (WGS) entry which is preliminary data.</text>
</comment>
<dbReference type="GO" id="GO:0016758">
    <property type="term" value="F:hexosyltransferase activity"/>
    <property type="evidence" value="ECO:0007669"/>
    <property type="project" value="TreeGrafter"/>
</dbReference>
<dbReference type="Pfam" id="PF03808">
    <property type="entry name" value="Glyco_tran_WecG"/>
    <property type="match status" value="1"/>
</dbReference>
<dbReference type="PANTHER" id="PTHR34136:SF1">
    <property type="entry name" value="UDP-N-ACETYL-D-MANNOSAMINURONIC ACID TRANSFERASE"/>
    <property type="match status" value="1"/>
</dbReference>
<organism evidence="3 4">
    <name type="scientific">Blastopirellula marina</name>
    <dbReference type="NCBI Taxonomy" id="124"/>
    <lineage>
        <taxon>Bacteria</taxon>
        <taxon>Pseudomonadati</taxon>
        <taxon>Planctomycetota</taxon>
        <taxon>Planctomycetia</taxon>
        <taxon>Pirellulales</taxon>
        <taxon>Pirellulaceae</taxon>
        <taxon>Blastopirellula</taxon>
    </lineage>
</organism>
<dbReference type="PANTHER" id="PTHR34136">
    <property type="match status" value="1"/>
</dbReference>
<dbReference type="OrthoDB" id="9771846at2"/>